<dbReference type="Gene3D" id="2.60.120.200">
    <property type="match status" value="1"/>
</dbReference>
<dbReference type="PANTHER" id="PTHR42812">
    <property type="entry name" value="BETA-XYLOSIDASE"/>
    <property type="match status" value="1"/>
</dbReference>
<organism evidence="6 7">
    <name type="scientific">Septoria linicola</name>
    <dbReference type="NCBI Taxonomy" id="215465"/>
    <lineage>
        <taxon>Eukaryota</taxon>
        <taxon>Fungi</taxon>
        <taxon>Dikarya</taxon>
        <taxon>Ascomycota</taxon>
        <taxon>Pezizomycotina</taxon>
        <taxon>Dothideomycetes</taxon>
        <taxon>Dothideomycetidae</taxon>
        <taxon>Mycosphaerellales</taxon>
        <taxon>Mycosphaerellaceae</taxon>
        <taxon>Septoria</taxon>
    </lineage>
</organism>
<dbReference type="InterPro" id="IPR013320">
    <property type="entry name" value="ConA-like_dom_sf"/>
</dbReference>
<dbReference type="OrthoDB" id="408373at2759"/>
<sequence>MFAPTLRYHNGEFYVICTYLAPADERILIGTLFKTANPFDNEAWSQPVLFTIGGIDPDLFWDDDGKVYMAYAWINLRGSSPEGPHIYKKNDFHYLMIAEGGTELNHMETIARSRNVTGPYEAYEHNPILSNANTTEYFQTVGHADLFRDPQGKWWGVALSTRSGPAWEIYPMGRESVLYPVSWSGDWPVLDPVRGIMSGWPLPLSSKSLAAASAYTYEPDVIDFAPGSSLPLNFYTWRYAPRNDTFQVSPRGHSQSLMVLPSRANLTGSSTSPELSGLQGIAFVGRKQEHTLFTYAVDLAFNPEAAGQEAGVSAFLTQQQHLDLSLRYADVNASRDARELVLRFYAEGANMTSSEDVFALPSSWPSAGSVRLQIHTANSTHYVFSAWPVSNSNDRIVLGYGPAEVVSGGTGPFTGVILGVFATCNGGSGNENMCSGAGAEAYFSNWRYQGSAQHISSSELAPAAALHEEL</sequence>
<name>A0A9Q9EIH4_9PEZI</name>
<dbReference type="InterPro" id="IPR041542">
    <property type="entry name" value="GH43_C2"/>
</dbReference>
<keyword evidence="3 4" id="KW-0326">Glycosidase</keyword>
<evidence type="ECO:0000256" key="4">
    <source>
        <dbReference type="RuleBase" id="RU361187"/>
    </source>
</evidence>
<evidence type="ECO:0000313" key="7">
    <source>
        <dbReference type="Proteomes" id="UP001056384"/>
    </source>
</evidence>
<evidence type="ECO:0000259" key="5">
    <source>
        <dbReference type="Pfam" id="PF17851"/>
    </source>
</evidence>
<gene>
    <name evidence="6" type="ORF">Slin15195_G043660</name>
</gene>
<dbReference type="Gene3D" id="2.115.10.20">
    <property type="entry name" value="Glycosyl hydrolase domain, family 43"/>
    <property type="match status" value="2"/>
</dbReference>
<dbReference type="SUPFAM" id="SSF49899">
    <property type="entry name" value="Concanavalin A-like lectins/glucanases"/>
    <property type="match status" value="1"/>
</dbReference>
<feature type="domain" description="Beta-xylosidase C-terminal Concanavalin A-like" evidence="5">
    <location>
        <begin position="229"/>
        <end position="430"/>
    </location>
</feature>
<dbReference type="PANTHER" id="PTHR42812:SF17">
    <property type="entry name" value="BETA-XYLOSIDASE C-TERMINAL CONCANAVALIN A-LIKE DOMAIN-CONTAINING PROTEIN-RELATED"/>
    <property type="match status" value="1"/>
</dbReference>
<accession>A0A9Q9EIH4</accession>
<dbReference type="InterPro" id="IPR006710">
    <property type="entry name" value="Glyco_hydro_43"/>
</dbReference>
<proteinExistence type="inferred from homology"/>
<dbReference type="GO" id="GO:0005975">
    <property type="term" value="P:carbohydrate metabolic process"/>
    <property type="evidence" value="ECO:0007669"/>
    <property type="project" value="InterPro"/>
</dbReference>
<dbReference type="InterPro" id="IPR023296">
    <property type="entry name" value="Glyco_hydro_beta-prop_sf"/>
</dbReference>
<evidence type="ECO:0000313" key="6">
    <source>
        <dbReference type="EMBL" id="USW51047.1"/>
    </source>
</evidence>
<reference evidence="6" key="1">
    <citation type="submission" date="2022-06" db="EMBL/GenBank/DDBJ databases">
        <title>Complete genome sequences of two strains of the flax pathogen Septoria linicola.</title>
        <authorList>
            <person name="Lapalu N."/>
            <person name="Simon A."/>
            <person name="Demenou B."/>
            <person name="Paumier D."/>
            <person name="Guillot M.-P."/>
            <person name="Gout L."/>
            <person name="Valade R."/>
        </authorList>
    </citation>
    <scope>NUCLEOTIDE SEQUENCE</scope>
    <source>
        <strain evidence="6">SE15195</strain>
    </source>
</reference>
<keyword evidence="7" id="KW-1185">Reference proteome</keyword>
<dbReference type="GO" id="GO:0004553">
    <property type="term" value="F:hydrolase activity, hydrolyzing O-glycosyl compounds"/>
    <property type="evidence" value="ECO:0007669"/>
    <property type="project" value="InterPro"/>
</dbReference>
<evidence type="ECO:0000256" key="1">
    <source>
        <dbReference type="ARBA" id="ARBA00009865"/>
    </source>
</evidence>
<dbReference type="EMBL" id="CP099420">
    <property type="protein sequence ID" value="USW51047.1"/>
    <property type="molecule type" value="Genomic_DNA"/>
</dbReference>
<dbReference type="SUPFAM" id="SSF75005">
    <property type="entry name" value="Arabinanase/levansucrase/invertase"/>
    <property type="match status" value="1"/>
</dbReference>
<dbReference type="Proteomes" id="UP001056384">
    <property type="component" value="Chromosome 3"/>
</dbReference>
<evidence type="ECO:0000256" key="2">
    <source>
        <dbReference type="ARBA" id="ARBA00022801"/>
    </source>
</evidence>
<dbReference type="Pfam" id="PF04616">
    <property type="entry name" value="Glyco_hydro_43"/>
    <property type="match status" value="2"/>
</dbReference>
<dbReference type="AlphaFoldDB" id="A0A9Q9EIH4"/>
<dbReference type="Pfam" id="PF17851">
    <property type="entry name" value="GH43_C2"/>
    <property type="match status" value="1"/>
</dbReference>
<comment type="similarity">
    <text evidence="1 4">Belongs to the glycosyl hydrolase 43 family.</text>
</comment>
<keyword evidence="2 4" id="KW-0378">Hydrolase</keyword>
<protein>
    <submittedName>
        <fullName evidence="6">Glycoside hydrolase, family 43, concanavalin A-like lectin/glucanase domain superfamily</fullName>
    </submittedName>
</protein>
<dbReference type="InterPro" id="IPR051795">
    <property type="entry name" value="Glycosyl_Hydrlase_43"/>
</dbReference>
<evidence type="ECO:0000256" key="3">
    <source>
        <dbReference type="ARBA" id="ARBA00023295"/>
    </source>
</evidence>